<name>A0A9D4V3D6_ADICA</name>
<dbReference type="InterPro" id="IPR019315">
    <property type="entry name" value="MMTA2_N"/>
</dbReference>
<dbReference type="EMBL" id="JABFUD020000006">
    <property type="protein sequence ID" value="KAI5078928.1"/>
    <property type="molecule type" value="Genomic_DNA"/>
</dbReference>
<dbReference type="Pfam" id="PF10159">
    <property type="entry name" value="MMtag"/>
    <property type="match status" value="1"/>
</dbReference>
<reference evidence="3" key="1">
    <citation type="submission" date="2021-01" db="EMBL/GenBank/DDBJ databases">
        <title>Adiantum capillus-veneris genome.</title>
        <authorList>
            <person name="Fang Y."/>
            <person name="Liao Q."/>
        </authorList>
    </citation>
    <scope>NUCLEOTIDE SEQUENCE</scope>
    <source>
        <strain evidence="3">H3</strain>
        <tissue evidence="3">Leaf</tissue>
    </source>
</reference>
<feature type="region of interest" description="Disordered" evidence="1">
    <location>
        <begin position="1"/>
        <end position="23"/>
    </location>
</feature>
<dbReference type="Proteomes" id="UP000886520">
    <property type="component" value="Chromosome 6"/>
</dbReference>
<dbReference type="InterPro" id="IPR039207">
    <property type="entry name" value="MMTAG2-like"/>
</dbReference>
<keyword evidence="4" id="KW-1185">Reference proteome</keyword>
<feature type="compositionally biased region" description="Basic residues" evidence="1">
    <location>
        <begin position="209"/>
        <end position="218"/>
    </location>
</feature>
<evidence type="ECO:0000313" key="4">
    <source>
        <dbReference type="Proteomes" id="UP000886520"/>
    </source>
</evidence>
<comment type="caution">
    <text evidence="3">The sequence shown here is derived from an EMBL/GenBank/DDBJ whole genome shotgun (WGS) entry which is preliminary data.</text>
</comment>
<feature type="region of interest" description="Disordered" evidence="1">
    <location>
        <begin position="95"/>
        <end position="218"/>
    </location>
</feature>
<accession>A0A9D4V3D6</accession>
<evidence type="ECO:0000259" key="2">
    <source>
        <dbReference type="Pfam" id="PF10159"/>
    </source>
</evidence>
<organism evidence="3 4">
    <name type="scientific">Adiantum capillus-veneris</name>
    <name type="common">Maidenhair fern</name>
    <dbReference type="NCBI Taxonomy" id="13818"/>
    <lineage>
        <taxon>Eukaryota</taxon>
        <taxon>Viridiplantae</taxon>
        <taxon>Streptophyta</taxon>
        <taxon>Embryophyta</taxon>
        <taxon>Tracheophyta</taxon>
        <taxon>Polypodiopsida</taxon>
        <taxon>Polypodiidae</taxon>
        <taxon>Polypodiales</taxon>
        <taxon>Pteridineae</taxon>
        <taxon>Pteridaceae</taxon>
        <taxon>Vittarioideae</taxon>
        <taxon>Adiantum</taxon>
    </lineage>
</organism>
<proteinExistence type="predicted"/>
<dbReference type="PANTHER" id="PTHR14580">
    <property type="entry name" value="MULTIPLE MYELOMA TUMOR-ASSOCIATED PROTEIN 2 FAMILY MEMBER"/>
    <property type="match status" value="1"/>
</dbReference>
<dbReference type="PANTHER" id="PTHR14580:SF0">
    <property type="entry name" value="MULTIPLE MYELOMA TUMOR-ASSOCIATED PROTEIN 2"/>
    <property type="match status" value="1"/>
</dbReference>
<feature type="compositionally biased region" description="Basic and acidic residues" evidence="1">
    <location>
        <begin position="165"/>
        <end position="208"/>
    </location>
</feature>
<evidence type="ECO:0000256" key="1">
    <source>
        <dbReference type="SAM" id="MobiDB-lite"/>
    </source>
</evidence>
<feature type="domain" description="Multiple myeloma tumor-associated protein 2-like N-terminal" evidence="2">
    <location>
        <begin position="8"/>
        <end position="85"/>
    </location>
</feature>
<protein>
    <recommendedName>
        <fullName evidence="2">Multiple myeloma tumor-associated protein 2-like N-terminal domain-containing protein</fullName>
    </recommendedName>
</protein>
<sequence>MYHPSRGGVRGGRDQFNWEDVKSDKHRENYLGHSVKAPVGRWQKGKDLTWYAKDNTGNVDAEAALKAEIKKIKEEEEQSMRELLGLAPKREKRILGSRLDKQETAELFRRGKTEEELAPGYAEGERVQGLGFTPAPRHGSSKGVSFKQSNVPETMPQNHAVEQSDGLKYEDDAEMDRRDKSDDAKEKRREEKREAKRDRRHRSDGDMSRHHKKRVREH</sequence>
<gene>
    <name evidence="3" type="ORF">GOP47_0006599</name>
</gene>
<feature type="compositionally biased region" description="Basic and acidic residues" evidence="1">
    <location>
        <begin position="98"/>
        <end position="115"/>
    </location>
</feature>
<dbReference type="AlphaFoldDB" id="A0A9D4V3D6"/>
<dbReference type="OrthoDB" id="5390672at2759"/>
<feature type="compositionally biased region" description="Polar residues" evidence="1">
    <location>
        <begin position="142"/>
        <end position="161"/>
    </location>
</feature>
<evidence type="ECO:0000313" key="3">
    <source>
        <dbReference type="EMBL" id="KAI5078928.1"/>
    </source>
</evidence>